<evidence type="ECO:0000313" key="2">
    <source>
        <dbReference type="EMBL" id="RPA88513.1"/>
    </source>
</evidence>
<evidence type="ECO:0000313" key="3">
    <source>
        <dbReference type="Proteomes" id="UP000276215"/>
    </source>
</evidence>
<accession>A0A3N4IQR4</accession>
<sequence length="60" mass="6543">MNVIPCLKSAHSPSHSILVLEKVICDTSIKVWGILSSCGTAAPHRGNNNQPTNRKKETKM</sequence>
<protein>
    <submittedName>
        <fullName evidence="2">Uncharacterized protein</fullName>
    </submittedName>
</protein>
<dbReference type="Proteomes" id="UP000276215">
    <property type="component" value="Unassembled WGS sequence"/>
</dbReference>
<dbReference type="EMBL" id="ML120883">
    <property type="protein sequence ID" value="RPA88513.1"/>
    <property type="molecule type" value="Genomic_DNA"/>
</dbReference>
<reference evidence="2 3" key="1">
    <citation type="journal article" date="2018" name="Nat. Ecol. Evol.">
        <title>Pezizomycetes genomes reveal the molecular basis of ectomycorrhizal truffle lifestyle.</title>
        <authorList>
            <person name="Murat C."/>
            <person name="Payen T."/>
            <person name="Noel B."/>
            <person name="Kuo A."/>
            <person name="Morin E."/>
            <person name="Chen J."/>
            <person name="Kohler A."/>
            <person name="Krizsan K."/>
            <person name="Balestrini R."/>
            <person name="Da Silva C."/>
            <person name="Montanini B."/>
            <person name="Hainaut M."/>
            <person name="Levati E."/>
            <person name="Barry K.W."/>
            <person name="Belfiori B."/>
            <person name="Cichocki N."/>
            <person name="Clum A."/>
            <person name="Dockter R.B."/>
            <person name="Fauchery L."/>
            <person name="Guy J."/>
            <person name="Iotti M."/>
            <person name="Le Tacon F."/>
            <person name="Lindquist E.A."/>
            <person name="Lipzen A."/>
            <person name="Malagnac F."/>
            <person name="Mello A."/>
            <person name="Molinier V."/>
            <person name="Miyauchi S."/>
            <person name="Poulain J."/>
            <person name="Riccioni C."/>
            <person name="Rubini A."/>
            <person name="Sitrit Y."/>
            <person name="Splivallo R."/>
            <person name="Traeger S."/>
            <person name="Wang M."/>
            <person name="Zifcakova L."/>
            <person name="Wipf D."/>
            <person name="Zambonelli A."/>
            <person name="Paolocci F."/>
            <person name="Nowrousian M."/>
            <person name="Ottonello S."/>
            <person name="Baldrian P."/>
            <person name="Spatafora J.W."/>
            <person name="Henrissat B."/>
            <person name="Nagy L.G."/>
            <person name="Aury J.M."/>
            <person name="Wincker P."/>
            <person name="Grigoriev I.V."/>
            <person name="Bonfante P."/>
            <person name="Martin F.M."/>
        </authorList>
    </citation>
    <scope>NUCLEOTIDE SEQUENCE [LARGE SCALE GENOMIC DNA]</scope>
    <source>
        <strain evidence="2 3">120613-1</strain>
    </source>
</reference>
<gene>
    <name evidence="2" type="ORF">L873DRAFT_1824416</name>
</gene>
<name>A0A3N4IQR4_9PEZI</name>
<dbReference type="AlphaFoldDB" id="A0A3N4IQR4"/>
<feature type="non-terminal residue" evidence="2">
    <location>
        <position position="60"/>
    </location>
</feature>
<keyword evidence="3" id="KW-1185">Reference proteome</keyword>
<organism evidence="2 3">
    <name type="scientific">Choiromyces venosus 120613-1</name>
    <dbReference type="NCBI Taxonomy" id="1336337"/>
    <lineage>
        <taxon>Eukaryota</taxon>
        <taxon>Fungi</taxon>
        <taxon>Dikarya</taxon>
        <taxon>Ascomycota</taxon>
        <taxon>Pezizomycotina</taxon>
        <taxon>Pezizomycetes</taxon>
        <taxon>Pezizales</taxon>
        <taxon>Tuberaceae</taxon>
        <taxon>Choiromyces</taxon>
    </lineage>
</organism>
<evidence type="ECO:0000256" key="1">
    <source>
        <dbReference type="SAM" id="MobiDB-lite"/>
    </source>
</evidence>
<feature type="region of interest" description="Disordered" evidence="1">
    <location>
        <begin position="38"/>
        <end position="60"/>
    </location>
</feature>
<proteinExistence type="predicted"/>